<evidence type="ECO:0000313" key="4">
    <source>
        <dbReference type="Proteomes" id="UP001218218"/>
    </source>
</evidence>
<feature type="compositionally biased region" description="Pro residues" evidence="1">
    <location>
        <begin position="267"/>
        <end position="276"/>
    </location>
</feature>
<feature type="transmembrane region" description="Helical" evidence="2">
    <location>
        <begin position="6"/>
        <end position="25"/>
    </location>
</feature>
<evidence type="ECO:0008006" key="5">
    <source>
        <dbReference type="Google" id="ProtNLM"/>
    </source>
</evidence>
<evidence type="ECO:0000256" key="1">
    <source>
        <dbReference type="SAM" id="MobiDB-lite"/>
    </source>
</evidence>
<dbReference type="Proteomes" id="UP001218218">
    <property type="component" value="Unassembled WGS sequence"/>
</dbReference>
<protein>
    <recommendedName>
        <fullName evidence="5">Transmembrane protein</fullName>
    </recommendedName>
</protein>
<keyword evidence="4" id="KW-1185">Reference proteome</keyword>
<comment type="caution">
    <text evidence="3">The sequence shown here is derived from an EMBL/GenBank/DDBJ whole genome shotgun (WGS) entry which is preliminary data.</text>
</comment>
<feature type="transmembrane region" description="Helical" evidence="2">
    <location>
        <begin position="293"/>
        <end position="314"/>
    </location>
</feature>
<keyword evidence="2" id="KW-1133">Transmembrane helix</keyword>
<reference evidence="3" key="1">
    <citation type="submission" date="2023-03" db="EMBL/GenBank/DDBJ databases">
        <title>Massive genome expansion in bonnet fungi (Mycena s.s.) driven by repeated elements and novel gene families across ecological guilds.</title>
        <authorList>
            <consortium name="Lawrence Berkeley National Laboratory"/>
            <person name="Harder C.B."/>
            <person name="Miyauchi S."/>
            <person name="Viragh M."/>
            <person name="Kuo A."/>
            <person name="Thoen E."/>
            <person name="Andreopoulos B."/>
            <person name="Lu D."/>
            <person name="Skrede I."/>
            <person name="Drula E."/>
            <person name="Henrissat B."/>
            <person name="Morin E."/>
            <person name="Kohler A."/>
            <person name="Barry K."/>
            <person name="LaButti K."/>
            <person name="Morin E."/>
            <person name="Salamov A."/>
            <person name="Lipzen A."/>
            <person name="Mereny Z."/>
            <person name="Hegedus B."/>
            <person name="Baldrian P."/>
            <person name="Stursova M."/>
            <person name="Weitz H."/>
            <person name="Taylor A."/>
            <person name="Grigoriev I.V."/>
            <person name="Nagy L.G."/>
            <person name="Martin F."/>
            <person name="Kauserud H."/>
        </authorList>
    </citation>
    <scope>NUCLEOTIDE SEQUENCE</scope>
    <source>
        <strain evidence="3">CBHHK002</strain>
    </source>
</reference>
<evidence type="ECO:0000313" key="3">
    <source>
        <dbReference type="EMBL" id="KAJ7320865.1"/>
    </source>
</evidence>
<feature type="region of interest" description="Disordered" evidence="1">
    <location>
        <begin position="357"/>
        <end position="404"/>
    </location>
</feature>
<proteinExistence type="predicted"/>
<dbReference type="Gene3D" id="2.60.120.260">
    <property type="entry name" value="Galactose-binding domain-like"/>
    <property type="match status" value="1"/>
</dbReference>
<dbReference type="AlphaFoldDB" id="A0AAD6ZFB3"/>
<evidence type="ECO:0000256" key="2">
    <source>
        <dbReference type="SAM" id="Phobius"/>
    </source>
</evidence>
<accession>A0AAD6ZFB3</accession>
<keyword evidence="2" id="KW-0812">Transmembrane</keyword>
<organism evidence="3 4">
    <name type="scientific">Mycena albidolilacea</name>
    <dbReference type="NCBI Taxonomy" id="1033008"/>
    <lineage>
        <taxon>Eukaryota</taxon>
        <taxon>Fungi</taxon>
        <taxon>Dikarya</taxon>
        <taxon>Basidiomycota</taxon>
        <taxon>Agaricomycotina</taxon>
        <taxon>Agaricomycetes</taxon>
        <taxon>Agaricomycetidae</taxon>
        <taxon>Agaricales</taxon>
        <taxon>Marasmiineae</taxon>
        <taxon>Mycenaceae</taxon>
        <taxon>Mycena</taxon>
    </lineage>
</organism>
<feature type="compositionally biased region" description="Low complexity" evidence="1">
    <location>
        <begin position="246"/>
        <end position="266"/>
    </location>
</feature>
<keyword evidence="2" id="KW-0472">Membrane</keyword>
<name>A0AAD6ZFB3_9AGAR</name>
<dbReference type="EMBL" id="JARIHO010000053">
    <property type="protein sequence ID" value="KAJ7320865.1"/>
    <property type="molecule type" value="Genomic_DNA"/>
</dbReference>
<sequence>MRTPTLFYYPSTGLALFIVFTRVAISIGTTVERTIDDTLGDSESGVLPVYEPANAFSFNSKCTTCTLDPDPASAFQGTWHDSSQFPGGPAVNVTLSFEGTAISVFCILSNNASKGISNSDFVFMVDGVPQKSFTHLPDNTSDFVYQAKVLDVAGLNRGTHKVVMATDNSAGSLMLFDFARYTFDDGIVSSPSVTTVTNTVISISTASHSKITRSTFSKSGLSTSASSIATSASSIATSASSITISVPSSPSASQQSDTGSPSSFSPSPSPSSPPNPSLASASAQVALKKQIKLAPILAGTLIPIAFFALAVTILCRRLRTRYAKEFEETRVHSPEAGWFQLNDPVGRAATVADIPGVEQNHFPTPGKRSRWGTRRTPPQAAASPSVRGEPELSRAPTFRTFDVGLTSPPPGYELAFQQQQLVQASNVSGTVARGRAPP</sequence>
<gene>
    <name evidence="3" type="ORF">DFH08DRAFT_789070</name>
</gene>
<feature type="region of interest" description="Disordered" evidence="1">
    <location>
        <begin position="246"/>
        <end position="279"/>
    </location>
</feature>